<dbReference type="EMBL" id="JAINDJ010000002">
    <property type="protein sequence ID" value="KAG9459678.1"/>
    <property type="molecule type" value="Genomic_DNA"/>
</dbReference>
<dbReference type="InterPro" id="IPR001810">
    <property type="entry name" value="F-box_dom"/>
</dbReference>
<dbReference type="PANTHER" id="PTHR31672">
    <property type="entry name" value="BNACNNG10540D PROTEIN"/>
    <property type="match status" value="1"/>
</dbReference>
<comment type="caution">
    <text evidence="2">The sequence shown here is derived from an EMBL/GenBank/DDBJ whole genome shotgun (WGS) entry which is preliminary data.</text>
</comment>
<evidence type="ECO:0000259" key="1">
    <source>
        <dbReference type="PROSITE" id="PS50181"/>
    </source>
</evidence>
<dbReference type="PROSITE" id="PS50181">
    <property type="entry name" value="FBOX"/>
    <property type="match status" value="1"/>
</dbReference>
<keyword evidence="3" id="KW-1185">Reference proteome</keyword>
<dbReference type="Gene3D" id="2.120.10.80">
    <property type="entry name" value="Kelch-type beta propeller"/>
    <property type="match status" value="1"/>
</dbReference>
<name>A0AAV7FHU4_ARIFI</name>
<dbReference type="InterPro" id="IPR015915">
    <property type="entry name" value="Kelch-typ_b-propeller"/>
</dbReference>
<dbReference type="Pfam" id="PF12937">
    <property type="entry name" value="F-box-like"/>
    <property type="match status" value="1"/>
</dbReference>
<feature type="domain" description="F-box" evidence="1">
    <location>
        <begin position="1"/>
        <end position="33"/>
    </location>
</feature>
<proteinExistence type="predicted"/>
<dbReference type="PANTHER" id="PTHR31672:SF2">
    <property type="entry name" value="F-BOX DOMAIN-CONTAINING PROTEIN"/>
    <property type="match status" value="1"/>
</dbReference>
<dbReference type="SMART" id="SM00256">
    <property type="entry name" value="FBOX"/>
    <property type="match status" value="1"/>
</dbReference>
<gene>
    <name evidence="2" type="ORF">H6P81_004186</name>
</gene>
<dbReference type="InterPro" id="IPR036047">
    <property type="entry name" value="F-box-like_dom_sf"/>
</dbReference>
<dbReference type="SUPFAM" id="SSF117281">
    <property type="entry name" value="Kelch motif"/>
    <property type="match status" value="1"/>
</dbReference>
<dbReference type="Proteomes" id="UP000825729">
    <property type="component" value="Unassembled WGS sequence"/>
</dbReference>
<sequence length="384" mass="42508">MWDLLPFDLLNHVFSFLPPDSLARATSVCRQWHGGADAFINSGPLPSSPAPAALHPPWFLAMHTRDRATRCYGYNPVLGRWHTLPLDIFPHPLRPVASVGGLILCRPLLLAHSLLLRLTLFHPLTKRYSWLPDPIVPRANPAVGVAVDRDSDSFRVYVAGGMSVEGSRYEATVEAYDSGRGGWGLVADMPRELAVRLTVWAQSEGVYAGGVLYWVTSARVYSVMGFEVGTGRWVEVKAPEAERLASAALVRRSGRLALVGAVTRGGGCSSCCIWELGERFEWVLVEEVPPELGRRFLESAAAPGTHGRWDCAKCAGIDEAIYLYRDLCSPMLVWRREKETKWEWIWVEGFAKSKANEATTTSPIKGVLLHPSLSPPSFYRSPNK</sequence>
<dbReference type="Gene3D" id="1.20.1280.50">
    <property type="match status" value="1"/>
</dbReference>
<evidence type="ECO:0000313" key="2">
    <source>
        <dbReference type="EMBL" id="KAG9459678.1"/>
    </source>
</evidence>
<accession>A0AAV7FHU4</accession>
<dbReference type="SUPFAM" id="SSF81383">
    <property type="entry name" value="F-box domain"/>
    <property type="match status" value="1"/>
</dbReference>
<dbReference type="AlphaFoldDB" id="A0AAV7FHU4"/>
<organism evidence="2 3">
    <name type="scientific">Aristolochia fimbriata</name>
    <name type="common">White veined hardy Dutchman's pipe vine</name>
    <dbReference type="NCBI Taxonomy" id="158543"/>
    <lineage>
        <taxon>Eukaryota</taxon>
        <taxon>Viridiplantae</taxon>
        <taxon>Streptophyta</taxon>
        <taxon>Embryophyta</taxon>
        <taxon>Tracheophyta</taxon>
        <taxon>Spermatophyta</taxon>
        <taxon>Magnoliopsida</taxon>
        <taxon>Magnoliidae</taxon>
        <taxon>Piperales</taxon>
        <taxon>Aristolochiaceae</taxon>
        <taxon>Aristolochia</taxon>
    </lineage>
</organism>
<evidence type="ECO:0000313" key="3">
    <source>
        <dbReference type="Proteomes" id="UP000825729"/>
    </source>
</evidence>
<dbReference type="CDD" id="cd09917">
    <property type="entry name" value="F-box_SF"/>
    <property type="match status" value="1"/>
</dbReference>
<protein>
    <recommendedName>
        <fullName evidence="1">F-box domain-containing protein</fullName>
    </recommendedName>
</protein>
<dbReference type="InterPro" id="IPR050796">
    <property type="entry name" value="SCF_F-box_component"/>
</dbReference>
<reference evidence="2 3" key="1">
    <citation type="submission" date="2021-07" db="EMBL/GenBank/DDBJ databases">
        <title>The Aristolochia fimbriata genome: insights into angiosperm evolution, floral development and chemical biosynthesis.</title>
        <authorList>
            <person name="Jiao Y."/>
        </authorList>
    </citation>
    <scope>NUCLEOTIDE SEQUENCE [LARGE SCALE GENOMIC DNA]</scope>
    <source>
        <strain evidence="2">IBCAS-2021</strain>
        <tissue evidence="2">Leaf</tissue>
    </source>
</reference>